<reference evidence="4" key="1">
    <citation type="submission" date="2017-06" db="EMBL/GenBank/DDBJ databases">
        <authorList>
            <person name="Varghese N."/>
            <person name="Submissions S."/>
        </authorList>
    </citation>
    <scope>NUCLEOTIDE SEQUENCE [LARGE SCALE GENOMIC DNA]</scope>
    <source>
        <strain evidence="4">LNB2</strain>
    </source>
</reference>
<name>A0A239E9N8_9SPHN</name>
<organism evidence="3 4">
    <name type="scientific">Edaphosphingomonas laterariae</name>
    <dbReference type="NCBI Taxonomy" id="861865"/>
    <lineage>
        <taxon>Bacteria</taxon>
        <taxon>Pseudomonadati</taxon>
        <taxon>Pseudomonadota</taxon>
        <taxon>Alphaproteobacteria</taxon>
        <taxon>Sphingomonadales</taxon>
        <taxon>Rhizorhabdaceae</taxon>
        <taxon>Edaphosphingomonas</taxon>
    </lineage>
</organism>
<dbReference type="OrthoDB" id="9804454at2"/>
<evidence type="ECO:0000259" key="2">
    <source>
        <dbReference type="Pfam" id="PF01494"/>
    </source>
</evidence>
<dbReference type="PRINTS" id="PR00420">
    <property type="entry name" value="RNGMNOXGNASE"/>
</dbReference>
<dbReference type="GO" id="GO:0071949">
    <property type="term" value="F:FAD binding"/>
    <property type="evidence" value="ECO:0007669"/>
    <property type="project" value="InterPro"/>
</dbReference>
<dbReference type="Gene3D" id="3.30.9.20">
    <property type="match status" value="1"/>
</dbReference>
<dbReference type="GO" id="GO:0050661">
    <property type="term" value="F:NADP binding"/>
    <property type="evidence" value="ECO:0007669"/>
    <property type="project" value="InterPro"/>
</dbReference>
<accession>A0A239E9N8</accession>
<keyword evidence="4" id="KW-1185">Reference proteome</keyword>
<dbReference type="GO" id="GO:0010181">
    <property type="term" value="F:FMN binding"/>
    <property type="evidence" value="ECO:0007669"/>
    <property type="project" value="InterPro"/>
</dbReference>
<dbReference type="InterPro" id="IPR044152">
    <property type="entry name" value="YqjM-like"/>
</dbReference>
<dbReference type="GO" id="GO:0003959">
    <property type="term" value="F:NADPH dehydrogenase activity"/>
    <property type="evidence" value="ECO:0007669"/>
    <property type="project" value="InterPro"/>
</dbReference>
<dbReference type="NCBIfam" id="NF006101">
    <property type="entry name" value="PRK08255.1"/>
    <property type="match status" value="1"/>
</dbReference>
<protein>
    <submittedName>
        <fullName evidence="3">Anthraniloyl-CoA monooxygenase</fullName>
    </submittedName>
</protein>
<dbReference type="InterPro" id="IPR013785">
    <property type="entry name" value="Aldolase_TIM"/>
</dbReference>
<sequence>MRIACVGGGPAGLYFAIAMKLKDPNHEIVVLERNQPGDTFGWGVVFSDQTMENLQAVDPVSAEAMIAELAHWDDIDVEIDNGDQSTKVTSGGHGFIGIGRKRLLNILQDRATELGVELRYGVEVDPDPKSELLKDFDLIIASDGLNSRFRTAYADHFQVDIDTKRNRFIWLGTHQRFDAFKFLFRKTEHGWIWAHAYQFSADCSTFIVECDPETYDRFGFEHLSQEETCRLCEEIFGQWLGGHPLMTNAKHIRGSAWIRFPRVICHNWHYQNVILLGDAAHTAHFSIGSGTKLALEDAIKLAEVLSDGSRPLDDGLVHYREVRQLEVLKLQSAARNSTEWFETLDRYLPFHPMQFTYSLLTRSQRVSHENLRMRDPEWLAELESWFATNAGVAGDVPTPPMFAPLSLRGMALQNRIVVSPMATYSAVDGLPNDFHMVHYGARALGGAALVYTEMTCVSPTGRITPGCTGLWNDEQAAGWAKIVDFVHANSGARLCLQLGHSGSKGSTRIGWEGMDQPLADGNWPLIAASDVAWSGGNATPRPMTRADMDEVRDQFVAATRRADDAGFDMIELHCAHGYLLSGFISPTQNRRTDEYGGSLENRLRYPLEIFRAMRAAWPADKPMSVRISAHDWVGENGVTPAEAVDISRAFVEAGVDLVDVSAGQVTAEQKPVYGRMFQTPFSDLIRNELGCTTMAVGNIYEVDHVNSILAAGRADLCALARPHLIDPHWTLRAAAEQRYAAAPVPPQYDGGYRQLATNLARAGQMAMLA</sequence>
<dbReference type="Pfam" id="PF00724">
    <property type="entry name" value="Oxidored_FMN"/>
    <property type="match status" value="1"/>
</dbReference>
<dbReference type="InterPro" id="IPR036188">
    <property type="entry name" value="FAD/NAD-bd_sf"/>
</dbReference>
<dbReference type="GO" id="GO:0004497">
    <property type="term" value="F:monooxygenase activity"/>
    <property type="evidence" value="ECO:0007669"/>
    <property type="project" value="UniProtKB-KW"/>
</dbReference>
<dbReference type="Proteomes" id="UP000198281">
    <property type="component" value="Unassembled WGS sequence"/>
</dbReference>
<proteinExistence type="predicted"/>
<dbReference type="Pfam" id="PF01494">
    <property type="entry name" value="FAD_binding_3"/>
    <property type="match status" value="1"/>
</dbReference>
<dbReference type="InterPro" id="IPR001155">
    <property type="entry name" value="OxRdtase_FMN_N"/>
</dbReference>
<dbReference type="PANTHER" id="PTHR43303">
    <property type="entry name" value="NADPH DEHYDROGENASE C23G7.10C-RELATED"/>
    <property type="match status" value="1"/>
</dbReference>
<evidence type="ECO:0000259" key="1">
    <source>
        <dbReference type="Pfam" id="PF00724"/>
    </source>
</evidence>
<dbReference type="SUPFAM" id="SSF51905">
    <property type="entry name" value="FAD/NAD(P)-binding domain"/>
    <property type="match status" value="1"/>
</dbReference>
<keyword evidence="3" id="KW-0560">Oxidoreductase</keyword>
<feature type="domain" description="FAD-binding" evidence="2">
    <location>
        <begin position="3"/>
        <end position="306"/>
    </location>
</feature>
<gene>
    <name evidence="3" type="ORF">SAMN06295912_10632</name>
</gene>
<dbReference type="AlphaFoldDB" id="A0A239E9N8"/>
<dbReference type="PANTHER" id="PTHR43303:SF3">
    <property type="entry name" value="BLR3436 PROTEIN"/>
    <property type="match status" value="1"/>
</dbReference>
<dbReference type="RefSeq" id="WP_089218978.1">
    <property type="nucleotide sequence ID" value="NZ_FZOS01000006.1"/>
</dbReference>
<dbReference type="CDD" id="cd02932">
    <property type="entry name" value="OYE_YqiM_FMN"/>
    <property type="match status" value="1"/>
</dbReference>
<evidence type="ECO:0000313" key="3">
    <source>
        <dbReference type="EMBL" id="SNS41415.1"/>
    </source>
</evidence>
<dbReference type="Gene3D" id="3.50.50.60">
    <property type="entry name" value="FAD/NAD(P)-binding domain"/>
    <property type="match status" value="1"/>
</dbReference>
<dbReference type="InterPro" id="IPR002938">
    <property type="entry name" value="FAD-bd"/>
</dbReference>
<keyword evidence="3" id="KW-0503">Monooxygenase</keyword>
<dbReference type="Gene3D" id="3.20.20.70">
    <property type="entry name" value="Aldolase class I"/>
    <property type="match status" value="1"/>
</dbReference>
<dbReference type="EMBL" id="FZOS01000006">
    <property type="protein sequence ID" value="SNS41415.1"/>
    <property type="molecule type" value="Genomic_DNA"/>
</dbReference>
<evidence type="ECO:0000313" key="4">
    <source>
        <dbReference type="Proteomes" id="UP000198281"/>
    </source>
</evidence>
<feature type="domain" description="NADH:flavin oxidoreductase/NADH oxidase N-terminal" evidence="1">
    <location>
        <begin position="401"/>
        <end position="735"/>
    </location>
</feature>
<dbReference type="SUPFAM" id="SSF51395">
    <property type="entry name" value="FMN-linked oxidoreductases"/>
    <property type="match status" value="1"/>
</dbReference>